<organism evidence="8 9">
    <name type="scientific">Streptomyces rapamycinicus (strain ATCC 29253 / DSM 41530 / NRRL 5491 / AYB-994)</name>
    <name type="common">Streptomyces hygroscopicus (strain ATCC 29253)</name>
    <dbReference type="NCBI Taxonomy" id="1343740"/>
    <lineage>
        <taxon>Bacteria</taxon>
        <taxon>Bacillati</taxon>
        <taxon>Actinomycetota</taxon>
        <taxon>Actinomycetes</taxon>
        <taxon>Kitasatosporales</taxon>
        <taxon>Streptomycetaceae</taxon>
        <taxon>Streptomyces</taxon>
        <taxon>Streptomyces violaceusniger group</taxon>
    </lineage>
</organism>
<feature type="transmembrane region" description="Helical" evidence="6">
    <location>
        <begin position="23"/>
        <end position="42"/>
    </location>
</feature>
<dbReference type="Pfam" id="PF03553">
    <property type="entry name" value="Na_H_antiporter"/>
    <property type="match status" value="1"/>
</dbReference>
<evidence type="ECO:0000313" key="9">
    <source>
        <dbReference type="Proteomes" id="UP000281594"/>
    </source>
</evidence>
<dbReference type="Proteomes" id="UP000281594">
    <property type="component" value="Unassembled WGS sequence"/>
</dbReference>
<dbReference type="AlphaFoldDB" id="A0A0A0NVR0"/>
<dbReference type="STRING" id="1343740.M271_38700"/>
<feature type="transmembrane region" description="Helical" evidence="6">
    <location>
        <begin position="218"/>
        <end position="241"/>
    </location>
</feature>
<feature type="transmembrane region" description="Helical" evidence="6">
    <location>
        <begin position="141"/>
        <end position="173"/>
    </location>
</feature>
<evidence type="ECO:0000259" key="7">
    <source>
        <dbReference type="Pfam" id="PF03553"/>
    </source>
</evidence>
<feature type="transmembrane region" description="Helical" evidence="6">
    <location>
        <begin position="331"/>
        <end position="350"/>
    </location>
</feature>
<name>A0A0A0NVR0_STRRN</name>
<evidence type="ECO:0000313" key="8">
    <source>
        <dbReference type="EMBL" id="RLV77686.1"/>
    </source>
</evidence>
<keyword evidence="3 6" id="KW-0812">Transmembrane</keyword>
<feature type="transmembrane region" description="Helical" evidence="6">
    <location>
        <begin position="370"/>
        <end position="398"/>
    </location>
</feature>
<dbReference type="EMBL" id="QYCY01000001">
    <property type="protein sequence ID" value="RLV77686.1"/>
    <property type="molecule type" value="Genomic_DNA"/>
</dbReference>
<proteinExistence type="predicted"/>
<protein>
    <submittedName>
        <fullName evidence="8">Permease</fullName>
    </submittedName>
</protein>
<feature type="transmembrane region" description="Helical" evidence="6">
    <location>
        <begin position="185"/>
        <end position="206"/>
    </location>
</feature>
<evidence type="ECO:0000256" key="1">
    <source>
        <dbReference type="ARBA" id="ARBA00004651"/>
    </source>
</evidence>
<feature type="transmembrane region" description="Helical" evidence="6">
    <location>
        <begin position="275"/>
        <end position="292"/>
    </location>
</feature>
<feature type="transmembrane region" description="Helical" evidence="6">
    <location>
        <begin position="455"/>
        <end position="474"/>
    </location>
</feature>
<feature type="transmembrane region" description="Helical" evidence="6">
    <location>
        <begin position="54"/>
        <end position="82"/>
    </location>
</feature>
<gene>
    <name evidence="8" type="ORF">D3C57_104915</name>
</gene>
<evidence type="ECO:0000256" key="6">
    <source>
        <dbReference type="SAM" id="Phobius"/>
    </source>
</evidence>
<evidence type="ECO:0000256" key="4">
    <source>
        <dbReference type="ARBA" id="ARBA00022989"/>
    </source>
</evidence>
<evidence type="ECO:0000256" key="5">
    <source>
        <dbReference type="ARBA" id="ARBA00023136"/>
    </source>
</evidence>
<accession>A0A0A0NVR0</accession>
<comment type="caution">
    <text evidence="8">The sequence shown here is derived from an EMBL/GenBank/DDBJ whole genome shotgun (WGS) entry which is preliminary data.</text>
</comment>
<dbReference type="eggNOG" id="COG1757">
    <property type="taxonomic scope" value="Bacteria"/>
</dbReference>
<keyword evidence="5 6" id="KW-0472">Membrane</keyword>
<feature type="transmembrane region" description="Helical" evidence="6">
    <location>
        <begin position="89"/>
        <end position="112"/>
    </location>
</feature>
<comment type="subcellular location">
    <subcellularLocation>
        <location evidence="1">Cell membrane</location>
        <topology evidence="1">Multi-pass membrane protein</topology>
    </subcellularLocation>
</comment>
<dbReference type="KEGG" id="src:M271_38700"/>
<feature type="transmembrane region" description="Helical" evidence="6">
    <location>
        <begin position="298"/>
        <end position="319"/>
    </location>
</feature>
<feature type="transmembrane region" description="Helical" evidence="6">
    <location>
        <begin position="405"/>
        <end position="423"/>
    </location>
</feature>
<dbReference type="HOGENOM" id="CLU_045224_0_0_11"/>
<keyword evidence="4 6" id="KW-1133">Transmembrane helix</keyword>
<evidence type="ECO:0000256" key="2">
    <source>
        <dbReference type="ARBA" id="ARBA00022475"/>
    </source>
</evidence>
<sequence>MSMTKTPPAAAAAPRRGRSLRTVTQYAIAGAGLIAALVLGFLVHTPTIWGLLPIVLYAVLSLCGMNLLLATVISLLAGVVLAQRPPTDVGILLGSALGDTVTVIGVICLLGSGLGEVLRQTGAADLLVRGVMRVVRRDSQLAIQLGVMMSCLVLVFALGTLAGALAIAAPILIPIAARAGFTRSATASMMFLGGCAGLALAPFAGSNIAILDASGVEYGTYVLVAAGPLALLSLLLSMIVVPRVQRRSALGGDDLYEDDLPGADEQAPGPRTVRATWAFAVVLVVSVAYATMSKGGTAFPLLALPVMAVVTAMAGGLSVRDTIDALCRGAGRMVETFLLFWILAAFFQMVNELKPYDVLLDSFGPQLHDLPALSFAIAVALLGWLGVPGATAAHVVLLNNVFGPLGTSLGLTPATWAVTYLWGSKADTYGPFPNPNMMSALGFAEATRLRTLLSVGWQVLIPAAVMYGLILTLLV</sequence>
<feature type="domain" description="Na+/H+ antiporter NhaC-like C-terminal" evidence="7">
    <location>
        <begin position="88"/>
        <end position="210"/>
    </location>
</feature>
<dbReference type="GO" id="GO:0005886">
    <property type="term" value="C:plasma membrane"/>
    <property type="evidence" value="ECO:0007669"/>
    <property type="project" value="UniProtKB-SubCell"/>
</dbReference>
<keyword evidence="2" id="KW-1003">Cell membrane</keyword>
<reference evidence="8 9" key="1">
    <citation type="journal article" date="2018" name="J. Biol. Chem.">
        <title>Discovery of the actinoplanic acid pathway in Streptomyces rapamycinicus reveals a genetically conserved synergism with rapamycin.</title>
        <authorList>
            <person name="Mrak P."/>
            <person name="Krastel P."/>
            <person name="Pivk Lukancic P."/>
            <person name="Tao J."/>
            <person name="Pistorius D."/>
            <person name="Moore C.M."/>
        </authorList>
    </citation>
    <scope>NUCLEOTIDE SEQUENCE [LARGE SCALE GENOMIC DNA]</scope>
    <source>
        <strain evidence="8 9">NRRL 5491</strain>
    </source>
</reference>
<dbReference type="InterPro" id="IPR018461">
    <property type="entry name" value="Na/H_Antiport_NhaC-like_C"/>
</dbReference>
<evidence type="ECO:0000256" key="3">
    <source>
        <dbReference type="ARBA" id="ARBA00022692"/>
    </source>
</evidence>